<keyword evidence="1" id="KW-0812">Transmembrane</keyword>
<evidence type="ECO:0000313" key="3">
    <source>
        <dbReference type="Proteomes" id="UP000627538"/>
    </source>
</evidence>
<feature type="transmembrane region" description="Helical" evidence="1">
    <location>
        <begin position="157"/>
        <end position="176"/>
    </location>
</feature>
<proteinExistence type="predicted"/>
<reference evidence="2 3" key="1">
    <citation type="submission" date="2020-08" db="EMBL/GenBank/DDBJ databases">
        <title>Winkia gen. nov., sp. nov., isolated from faeces of the Anser albifrons in China.</title>
        <authorList>
            <person name="Liu Q."/>
        </authorList>
    </citation>
    <scope>NUCLEOTIDE SEQUENCE [LARGE SCALE GENOMIC DNA]</scope>
    <source>
        <strain evidence="2 3">C62</strain>
    </source>
</reference>
<name>A0A8I0GFL2_9ACTO</name>
<evidence type="ECO:0000256" key="1">
    <source>
        <dbReference type="SAM" id="Phobius"/>
    </source>
</evidence>
<keyword evidence="1" id="KW-0472">Membrane</keyword>
<accession>A0A8I0GFL2</accession>
<dbReference type="AlphaFoldDB" id="A0A8I0GFL2"/>
<organism evidence="2 3">
    <name type="scientific">Nanchangia anserum</name>
    <dbReference type="NCBI Taxonomy" id="2692125"/>
    <lineage>
        <taxon>Bacteria</taxon>
        <taxon>Bacillati</taxon>
        <taxon>Actinomycetota</taxon>
        <taxon>Actinomycetes</taxon>
        <taxon>Actinomycetales</taxon>
        <taxon>Actinomycetaceae</taxon>
        <taxon>Nanchangia</taxon>
    </lineage>
</organism>
<protein>
    <submittedName>
        <fullName evidence="2">Uncharacterized protein</fullName>
    </submittedName>
</protein>
<dbReference type="Proteomes" id="UP000627538">
    <property type="component" value="Unassembled WGS sequence"/>
</dbReference>
<feature type="transmembrane region" description="Helical" evidence="1">
    <location>
        <begin position="69"/>
        <end position="88"/>
    </location>
</feature>
<dbReference type="RefSeq" id="WP_191071204.1">
    <property type="nucleotide sequence ID" value="NZ_CP060506.1"/>
</dbReference>
<dbReference type="EMBL" id="JACRUO010000001">
    <property type="protein sequence ID" value="MBD3689134.1"/>
    <property type="molecule type" value="Genomic_DNA"/>
</dbReference>
<sequence>MGLALVCCASVAILYPVVAVPAFYDRAYLLIAVVPLVVPALGVQAFTCPHRDLEAGLPGATLRRLRLEWYLVASCVGVTALVLVNLAWQTGMAETLYDLRQLAWGMAMAVTSAVITPARISWMPPLVAGMGLWIFGTDPDSGAGYAWALPLASWESWPAAATALAAWAGAGFLYLIRDGAERN</sequence>
<gene>
    <name evidence="2" type="ORF">H8R10_02665</name>
</gene>
<comment type="caution">
    <text evidence="2">The sequence shown here is derived from an EMBL/GenBank/DDBJ whole genome shotgun (WGS) entry which is preliminary data.</text>
</comment>
<evidence type="ECO:0000313" key="2">
    <source>
        <dbReference type="EMBL" id="MBD3689134.1"/>
    </source>
</evidence>
<keyword evidence="3" id="KW-1185">Reference proteome</keyword>
<keyword evidence="1" id="KW-1133">Transmembrane helix</keyword>